<dbReference type="EMBL" id="JBFXLR010000042">
    <property type="protein sequence ID" value="KAL2844256.1"/>
    <property type="molecule type" value="Genomic_DNA"/>
</dbReference>
<reference evidence="3 4" key="1">
    <citation type="submission" date="2024-07" db="EMBL/GenBank/DDBJ databases">
        <title>Section-level genome sequencing and comparative genomics of Aspergillus sections Usti and Cavernicolus.</title>
        <authorList>
            <consortium name="Lawrence Berkeley National Laboratory"/>
            <person name="Nybo J.L."/>
            <person name="Vesth T.C."/>
            <person name="Theobald S."/>
            <person name="Frisvad J.C."/>
            <person name="Larsen T.O."/>
            <person name="Kjaerboelling I."/>
            <person name="Rothschild-Mancinelli K."/>
            <person name="Lyhne E.K."/>
            <person name="Kogle M.E."/>
            <person name="Barry K."/>
            <person name="Clum A."/>
            <person name="Na H."/>
            <person name="Ledsgaard L."/>
            <person name="Lin J."/>
            <person name="Lipzen A."/>
            <person name="Kuo A."/>
            <person name="Riley R."/>
            <person name="Mondo S."/>
            <person name="LaButti K."/>
            <person name="Haridas S."/>
            <person name="Pangalinan J."/>
            <person name="Salamov A.A."/>
            <person name="Simmons B.A."/>
            <person name="Magnuson J.K."/>
            <person name="Chen J."/>
            <person name="Drula E."/>
            <person name="Henrissat B."/>
            <person name="Wiebenga A."/>
            <person name="Lubbers R.J."/>
            <person name="Gomes A.C."/>
            <person name="Macurrencykelacurrency M.R."/>
            <person name="Stajich J."/>
            <person name="Grigoriev I.V."/>
            <person name="Mortensen U.H."/>
            <person name="De vries R.P."/>
            <person name="Baker S.E."/>
            <person name="Andersen M.R."/>
        </authorList>
    </citation>
    <scope>NUCLEOTIDE SEQUENCE [LARGE SCALE GENOMIC DNA]</scope>
    <source>
        <strain evidence="3 4">CBS 756.74</strain>
    </source>
</reference>
<comment type="caution">
    <text evidence="3">The sequence shown here is derived from an EMBL/GenBank/DDBJ whole genome shotgun (WGS) entry which is preliminary data.</text>
</comment>
<evidence type="ECO:0000313" key="4">
    <source>
        <dbReference type="Proteomes" id="UP001610444"/>
    </source>
</evidence>
<keyword evidence="2" id="KW-0732">Signal</keyword>
<feature type="region of interest" description="Disordered" evidence="1">
    <location>
        <begin position="526"/>
        <end position="547"/>
    </location>
</feature>
<evidence type="ECO:0000313" key="3">
    <source>
        <dbReference type="EMBL" id="KAL2844256.1"/>
    </source>
</evidence>
<keyword evidence="4" id="KW-1185">Reference proteome</keyword>
<sequence length="547" mass="59984">MSLLTLPLTILEAILSLALDLPLPAGRTLDGGQCRTVILWGDITHNAKGTKEFIHATVSLFFASRQLHNVAAPLFYSRTTFAFEDIECLGVFLDTIGFLNRQSLRYVVIYLERGDPSKDGNGGDGDEDDLTAAFLQIATTTLPSLPAALRGLWVFFPFKEQSLAIDEETKAVHLPLRAALQRFGRIEELVLVGCPHDVSWDILYGGGGPPGTEEKTSSVWPSLSALRLEGSLPSRIGGVSLATALSAANLPSLTHLEFQGLDDGGRGNKQAETTFLVDAIQAARPLRTFRWLRESEPQSRAISGPPVPQFLTDLHIHTLISRHGDALQDVKIDLAGSLARDYAHGITEASLASVLVSLPVLKRATILAPFLDLVKFFQAIVGSDTESLSPPSRHTLTSSLGSLRLSLGSEEDMLNSALSSSKLASLFLRSKLCNISQLRLRVVVGTRPRITKSVRSHKILRDNEKRYPELEQAFFACMAECRHRSDMRTDSEQGPAEREDRCALSLVDVYDYSPFWDDSRDEWCEEDVCAGGPDDDLEDGDNGDDIK</sequence>
<name>A0ABR4JWQ3_9EURO</name>
<gene>
    <name evidence="3" type="ORF">BJX68DRAFT_269782</name>
</gene>
<accession>A0ABR4JWQ3</accession>
<organism evidence="3 4">
    <name type="scientific">Aspergillus pseudodeflectus</name>
    <dbReference type="NCBI Taxonomy" id="176178"/>
    <lineage>
        <taxon>Eukaryota</taxon>
        <taxon>Fungi</taxon>
        <taxon>Dikarya</taxon>
        <taxon>Ascomycota</taxon>
        <taxon>Pezizomycotina</taxon>
        <taxon>Eurotiomycetes</taxon>
        <taxon>Eurotiomycetidae</taxon>
        <taxon>Eurotiales</taxon>
        <taxon>Aspergillaceae</taxon>
        <taxon>Aspergillus</taxon>
        <taxon>Aspergillus subgen. Nidulantes</taxon>
    </lineage>
</organism>
<dbReference type="RefSeq" id="XP_070896038.1">
    <property type="nucleotide sequence ID" value="XM_071046432.1"/>
</dbReference>
<protein>
    <submittedName>
        <fullName evidence="3">Uncharacterized protein</fullName>
    </submittedName>
</protein>
<feature type="signal peptide" evidence="2">
    <location>
        <begin position="1"/>
        <end position="18"/>
    </location>
</feature>
<dbReference type="Proteomes" id="UP001610444">
    <property type="component" value="Unassembled WGS sequence"/>
</dbReference>
<dbReference type="GeneID" id="98161596"/>
<evidence type="ECO:0000256" key="1">
    <source>
        <dbReference type="SAM" id="MobiDB-lite"/>
    </source>
</evidence>
<evidence type="ECO:0000256" key="2">
    <source>
        <dbReference type="SAM" id="SignalP"/>
    </source>
</evidence>
<feature type="chain" id="PRO_5047404784" evidence="2">
    <location>
        <begin position="19"/>
        <end position="547"/>
    </location>
</feature>
<proteinExistence type="predicted"/>